<dbReference type="InterPro" id="IPR023179">
    <property type="entry name" value="GTP-bd_ortho_bundle_sf"/>
</dbReference>
<dbReference type="Gene3D" id="1.10.1580.10">
    <property type="match status" value="1"/>
</dbReference>
<dbReference type="EMBL" id="CP027669">
    <property type="protein sequence ID" value="AVO40176.1"/>
    <property type="molecule type" value="Genomic_DNA"/>
</dbReference>
<organism evidence="6 7">
    <name type="scientific">Simplicispira suum</name>
    <dbReference type="NCBI Taxonomy" id="2109915"/>
    <lineage>
        <taxon>Bacteria</taxon>
        <taxon>Pseudomonadati</taxon>
        <taxon>Pseudomonadota</taxon>
        <taxon>Betaproteobacteria</taxon>
        <taxon>Burkholderiales</taxon>
        <taxon>Comamonadaceae</taxon>
        <taxon>Simplicispira</taxon>
    </lineage>
</organism>
<keyword evidence="3" id="KW-0963">Cytoplasm</keyword>
<protein>
    <recommendedName>
        <fullName evidence="3">Ribosome biogenesis GTPase A</fullName>
    </recommendedName>
</protein>
<evidence type="ECO:0000256" key="3">
    <source>
        <dbReference type="PIRNR" id="PIRNR006230"/>
    </source>
</evidence>
<feature type="binding site" evidence="4">
    <location>
        <begin position="124"/>
        <end position="129"/>
    </location>
    <ligand>
        <name>GTP</name>
        <dbReference type="ChEBI" id="CHEBI:37565"/>
    </ligand>
</feature>
<comment type="subcellular location">
    <subcellularLocation>
        <location evidence="3">Cytoplasm</location>
    </subcellularLocation>
</comment>
<evidence type="ECO:0000313" key="7">
    <source>
        <dbReference type="Proteomes" id="UP000239326"/>
    </source>
</evidence>
<dbReference type="AlphaFoldDB" id="A0A2S0MWA5"/>
<dbReference type="PANTHER" id="PTHR45782">
    <property type="entry name" value="MITOCHONDRIAL RIBOSOME-ASSOCIATED GTPASE 1"/>
    <property type="match status" value="1"/>
</dbReference>
<dbReference type="OrthoDB" id="9779790at2"/>
<dbReference type="InterPro" id="IPR027417">
    <property type="entry name" value="P-loop_NTPase"/>
</dbReference>
<dbReference type="SUPFAM" id="SSF52540">
    <property type="entry name" value="P-loop containing nucleoside triphosphate hydrolases"/>
    <property type="match status" value="1"/>
</dbReference>
<dbReference type="GO" id="GO:0005737">
    <property type="term" value="C:cytoplasm"/>
    <property type="evidence" value="ECO:0007669"/>
    <property type="project" value="UniProtKB-SubCell"/>
</dbReference>
<dbReference type="GO" id="GO:0006412">
    <property type="term" value="P:translation"/>
    <property type="evidence" value="ECO:0007669"/>
    <property type="project" value="TreeGrafter"/>
</dbReference>
<keyword evidence="1 3" id="KW-0547">Nucleotide-binding</keyword>
<evidence type="ECO:0000256" key="2">
    <source>
        <dbReference type="ARBA" id="ARBA00023134"/>
    </source>
</evidence>
<dbReference type="CDD" id="cd01856">
    <property type="entry name" value="YlqF"/>
    <property type="match status" value="1"/>
</dbReference>
<dbReference type="Gene3D" id="3.40.50.300">
    <property type="entry name" value="P-loop containing nucleotide triphosphate hydrolases"/>
    <property type="match status" value="1"/>
</dbReference>
<accession>A0A2S0MWA5</accession>
<name>A0A2S0MWA5_9BURK</name>
<feature type="binding site" evidence="4">
    <location>
        <begin position="58"/>
        <end position="61"/>
    </location>
    <ligand>
        <name>GTP</name>
        <dbReference type="ChEBI" id="CHEBI:37565"/>
    </ligand>
</feature>
<reference evidence="6 7" key="1">
    <citation type="submission" date="2018-03" db="EMBL/GenBank/DDBJ databases">
        <title>Genome sequencing of Simplicispira sp.</title>
        <authorList>
            <person name="Kim S.-J."/>
            <person name="Heo J."/>
            <person name="Kwon S.-W."/>
        </authorList>
    </citation>
    <scope>NUCLEOTIDE SEQUENCE [LARGE SCALE GENOMIC DNA]</scope>
    <source>
        <strain evidence="6 7">SC1-8</strain>
    </source>
</reference>
<feature type="binding site" evidence="4">
    <location>
        <position position="168"/>
    </location>
    <ligand>
        <name>GTP</name>
        <dbReference type="ChEBI" id="CHEBI:37565"/>
    </ligand>
</feature>
<dbReference type="InterPro" id="IPR016478">
    <property type="entry name" value="GTPase_MTG1"/>
</dbReference>
<feature type="domain" description="G" evidence="5">
    <location>
        <begin position="116"/>
        <end position="171"/>
    </location>
</feature>
<dbReference type="InterPro" id="IPR006073">
    <property type="entry name" value="GTP-bd"/>
</dbReference>
<dbReference type="PANTHER" id="PTHR45782:SF4">
    <property type="entry name" value="MITOCHONDRIAL RIBOSOME-ASSOCIATED GTPASE 1"/>
    <property type="match status" value="1"/>
</dbReference>
<comment type="function">
    <text evidence="3">Required for a late step of 50S ribosomal subunit assembly. Has GTPase activity.</text>
</comment>
<dbReference type="GO" id="GO:0005525">
    <property type="term" value="F:GTP binding"/>
    <property type="evidence" value="ECO:0007669"/>
    <property type="project" value="UniProtKB-KW"/>
</dbReference>
<keyword evidence="7" id="KW-1185">Reference proteome</keyword>
<comment type="similarity">
    <text evidence="3">Belongs to the TRAFAC class YlqF/YawG GTPase family. MTG1 subfamily.</text>
</comment>
<dbReference type="InterPro" id="IPR019991">
    <property type="entry name" value="GTP-bd_ribosome_bgen"/>
</dbReference>
<evidence type="ECO:0000259" key="5">
    <source>
        <dbReference type="Pfam" id="PF01926"/>
    </source>
</evidence>
<dbReference type="Proteomes" id="UP000239326">
    <property type="component" value="Chromosome"/>
</dbReference>
<dbReference type="RefSeq" id="WP_106445169.1">
    <property type="nucleotide sequence ID" value="NZ_CP027669.1"/>
</dbReference>
<evidence type="ECO:0000256" key="1">
    <source>
        <dbReference type="ARBA" id="ARBA00022741"/>
    </source>
</evidence>
<proteinExistence type="inferred from homology"/>
<dbReference type="NCBIfam" id="TIGR03596">
    <property type="entry name" value="GTPase_YlqF"/>
    <property type="match status" value="1"/>
</dbReference>
<evidence type="ECO:0000256" key="4">
    <source>
        <dbReference type="PIRSR" id="PIRSR006230-1"/>
    </source>
</evidence>
<gene>
    <name evidence="6" type="ORF">C6571_01720</name>
</gene>
<keyword evidence="2 3" id="KW-0342">GTP-binding</keyword>
<sequence>MAIQWFPGHMHLTKKAITERIKDIDVVIEVLDARLPGSSANPLLAELTGHKPTLKVLNKQDVADAERTAQWVHWYNAQQDTLAVALDASEPAPARRLIDACHLLAPQRGGMAKPMRVLICGVPNVGKSTLINTLTNKRQAKTGDEAGITKLEQRITLADDFYLWDTPGMLWPRIAAPESGYHLAASGAVGRNAYDEELVALELLRRLQVHYAPLLEARYRLNLAPEAVAGMPDDELLAAIGRKRGAVMSGGRVNLQKASEIVLTDFRSAVLGRITLETPHEFEAWRAAGLLADAEREARKAARKGRKGRAGDAAQRGAA</sequence>
<dbReference type="GO" id="GO:0003924">
    <property type="term" value="F:GTPase activity"/>
    <property type="evidence" value="ECO:0007669"/>
    <property type="project" value="TreeGrafter"/>
</dbReference>
<dbReference type="Pfam" id="PF01926">
    <property type="entry name" value="MMR_HSR1"/>
    <property type="match status" value="1"/>
</dbReference>
<dbReference type="PIRSF" id="PIRSF006230">
    <property type="entry name" value="MG442"/>
    <property type="match status" value="1"/>
</dbReference>
<evidence type="ECO:0000313" key="6">
    <source>
        <dbReference type="EMBL" id="AVO40176.1"/>
    </source>
</evidence>
<dbReference type="KEGG" id="simp:C6571_01720"/>